<protein>
    <submittedName>
        <fullName evidence="4">Aminopeptidase</fullName>
    </submittedName>
</protein>
<sequence>MKKFFLLGIIAVFSCVSANLASAQTTEQLNDVFRQLSDEVLPTPNVYRTASGAPGHKYWQQQADYKIDVTLDDDKQRIIGSAEVKYYNNSPDTLRYLWIQLDQNRFAHNSGQDKSAFSSADAKAGYGAIRAEVYKETYEGGYKISRVTDSGGAPLPHVINDTMMRIDLPTPLRPGQKISFNIDWSYNVLDATIIGARGGKEFFKEDGNYIYEIAQWFPRMAAYSDYDGWTNKQFLGNGEFTLEFGDYEVAITVPADHVVSATGVLQNPRDVLSSVERERLEKAKTSKTPVMIVTTEDAAAKLEKRATTTKTWRFKANNVRDFAFASSRKFLWDAQGFYQKENDKTVMAMSFYPEEGNPIWSAYSTQAIIHTLEVYNRYSLVYPYPVAISVNGPVGGMEYPMICFNGPRPTLDKKTGKKTYSRRTKYGLISVIIHEVGHNYFPMIVNSDERQWTWMDEGLNTFLQNLAEEEWEKDYPTRRAEPYQIVNYMKSTKQVPIMTNSESILQFGNNAYAKPAIALRILRETVMGRELFDFAFREYSRRWKFKRPTPSDFFRTMEDASGVDLDWFWRGWFYTTQHVDVSLDKVERFNIDTKDPEIEEAIKRAKDQEKGLTPARRADQELEKRTDRFPELLDFYNEHDEFTVTNKQRNDYTSLIKGLEDWQKALLSNKSNIYKLHFSNIGGLVMPLPLEVTYEDGSKEEIRINAEIWRKNAKKVTRALITDKVIASISVDPYWEIADTNMENNHYPRRIEKSRFELIKRKKSRDMMKEFETKLKSEDDDKKEKEDSPEK</sequence>
<feature type="chain" id="PRO_5013908731" evidence="2">
    <location>
        <begin position="24"/>
        <end position="791"/>
    </location>
</feature>
<name>A0A2G4YTU7_9PROT</name>
<dbReference type="GO" id="GO:0043171">
    <property type="term" value="P:peptide catabolic process"/>
    <property type="evidence" value="ECO:0007669"/>
    <property type="project" value="TreeGrafter"/>
</dbReference>
<keyword evidence="4" id="KW-0031">Aminopeptidase</keyword>
<keyword evidence="4" id="KW-0378">Hydrolase</keyword>
<dbReference type="PROSITE" id="PS51257">
    <property type="entry name" value="PROKAR_LIPOPROTEIN"/>
    <property type="match status" value="1"/>
</dbReference>
<feature type="domain" description="Peptidase M1 membrane alanine aminopeptidase" evidence="3">
    <location>
        <begin position="370"/>
        <end position="572"/>
    </location>
</feature>
<dbReference type="GO" id="GO:0005737">
    <property type="term" value="C:cytoplasm"/>
    <property type="evidence" value="ECO:0007669"/>
    <property type="project" value="TreeGrafter"/>
</dbReference>
<dbReference type="Proteomes" id="UP000229730">
    <property type="component" value="Unassembled WGS sequence"/>
</dbReference>
<dbReference type="InParanoid" id="A0A2G4YTU7"/>
<dbReference type="GO" id="GO:0016020">
    <property type="term" value="C:membrane"/>
    <property type="evidence" value="ECO:0007669"/>
    <property type="project" value="TreeGrafter"/>
</dbReference>
<evidence type="ECO:0000256" key="2">
    <source>
        <dbReference type="SAM" id="SignalP"/>
    </source>
</evidence>
<feature type="region of interest" description="Disordered" evidence="1">
    <location>
        <begin position="770"/>
        <end position="791"/>
    </location>
</feature>
<dbReference type="EMBL" id="PDEM01000009">
    <property type="protein sequence ID" value="PHZ85761.1"/>
    <property type="molecule type" value="Genomic_DNA"/>
</dbReference>
<evidence type="ECO:0000313" key="4">
    <source>
        <dbReference type="EMBL" id="PHZ85761.1"/>
    </source>
</evidence>
<dbReference type="Pfam" id="PF01433">
    <property type="entry name" value="Peptidase_M1"/>
    <property type="match status" value="1"/>
</dbReference>
<evidence type="ECO:0000256" key="1">
    <source>
        <dbReference type="SAM" id="MobiDB-lite"/>
    </source>
</evidence>
<reference evidence="4 5" key="1">
    <citation type="submission" date="2017-10" db="EMBL/GenBank/DDBJ databases">
        <title>Frigbacter circumglobatus gen. nov. sp. nov., isolated from sediment cultured in situ.</title>
        <authorList>
            <person name="Zhao Z."/>
        </authorList>
    </citation>
    <scope>NUCLEOTIDE SEQUENCE [LARGE SCALE GENOMIC DNA]</scope>
    <source>
        <strain evidence="4 5">ZYL</strain>
    </source>
</reference>
<dbReference type="RefSeq" id="WP_099471346.1">
    <property type="nucleotide sequence ID" value="NZ_CP041025.1"/>
</dbReference>
<evidence type="ECO:0000313" key="5">
    <source>
        <dbReference type="Proteomes" id="UP000229730"/>
    </source>
</evidence>
<dbReference type="InterPro" id="IPR027268">
    <property type="entry name" value="Peptidase_M4/M1_CTD_sf"/>
</dbReference>
<organism evidence="4 5">
    <name type="scientific">Paremcibacter congregatus</name>
    <dbReference type="NCBI Taxonomy" id="2043170"/>
    <lineage>
        <taxon>Bacteria</taxon>
        <taxon>Pseudomonadati</taxon>
        <taxon>Pseudomonadota</taxon>
        <taxon>Alphaproteobacteria</taxon>
        <taxon>Emcibacterales</taxon>
        <taxon>Emcibacteraceae</taxon>
        <taxon>Paremcibacter</taxon>
    </lineage>
</organism>
<comment type="caution">
    <text evidence="4">The sequence shown here is derived from an EMBL/GenBank/DDBJ whole genome shotgun (WGS) entry which is preliminary data.</text>
</comment>
<dbReference type="GO" id="GO:0008270">
    <property type="term" value="F:zinc ion binding"/>
    <property type="evidence" value="ECO:0007669"/>
    <property type="project" value="InterPro"/>
</dbReference>
<proteinExistence type="predicted"/>
<gene>
    <name evidence="4" type="ORF">CRD36_03510</name>
</gene>
<dbReference type="PANTHER" id="PTHR11533">
    <property type="entry name" value="PROTEASE M1 ZINC METALLOPROTEASE"/>
    <property type="match status" value="1"/>
</dbReference>
<dbReference type="Gene3D" id="1.10.390.10">
    <property type="entry name" value="Neutral Protease Domain 2"/>
    <property type="match status" value="1"/>
</dbReference>
<keyword evidence="2" id="KW-0732">Signal</keyword>
<dbReference type="InterPro" id="IPR050344">
    <property type="entry name" value="Peptidase_M1_aminopeptidases"/>
</dbReference>
<accession>A0A2G4YTU7</accession>
<dbReference type="AlphaFoldDB" id="A0A2G4YTU7"/>
<dbReference type="GO" id="GO:0070006">
    <property type="term" value="F:metalloaminopeptidase activity"/>
    <property type="evidence" value="ECO:0007669"/>
    <property type="project" value="TreeGrafter"/>
</dbReference>
<dbReference type="SUPFAM" id="SSF55486">
    <property type="entry name" value="Metalloproteases ('zincins'), catalytic domain"/>
    <property type="match status" value="1"/>
</dbReference>
<feature type="signal peptide" evidence="2">
    <location>
        <begin position="1"/>
        <end position="23"/>
    </location>
</feature>
<dbReference type="OrthoDB" id="9814383at2"/>
<dbReference type="GO" id="GO:0042277">
    <property type="term" value="F:peptide binding"/>
    <property type="evidence" value="ECO:0007669"/>
    <property type="project" value="TreeGrafter"/>
</dbReference>
<keyword evidence="4" id="KW-0645">Protease</keyword>
<dbReference type="InterPro" id="IPR014782">
    <property type="entry name" value="Peptidase_M1_dom"/>
</dbReference>
<dbReference type="CDD" id="cd09604">
    <property type="entry name" value="M1_APN_like"/>
    <property type="match status" value="1"/>
</dbReference>
<evidence type="ECO:0000259" key="3">
    <source>
        <dbReference type="Pfam" id="PF01433"/>
    </source>
</evidence>
<dbReference type="PANTHER" id="PTHR11533:SF174">
    <property type="entry name" value="PUROMYCIN-SENSITIVE AMINOPEPTIDASE-RELATED"/>
    <property type="match status" value="1"/>
</dbReference>
<keyword evidence="5" id="KW-1185">Reference proteome</keyword>
<dbReference type="GO" id="GO:0005615">
    <property type="term" value="C:extracellular space"/>
    <property type="evidence" value="ECO:0007669"/>
    <property type="project" value="TreeGrafter"/>
</dbReference>